<evidence type="ECO:0000259" key="10">
    <source>
        <dbReference type="Pfam" id="PF04290"/>
    </source>
</evidence>
<dbReference type="GO" id="GO:0005886">
    <property type="term" value="C:plasma membrane"/>
    <property type="evidence" value="ECO:0007669"/>
    <property type="project" value="UniProtKB-SubCell"/>
</dbReference>
<dbReference type="Pfam" id="PF04290">
    <property type="entry name" value="DctQ"/>
    <property type="match status" value="1"/>
</dbReference>
<comment type="similarity">
    <text evidence="8 9">Belongs to the TRAP transporter small permease family.</text>
</comment>
<protein>
    <recommendedName>
        <fullName evidence="9">TRAP transporter small permease protein</fullName>
    </recommendedName>
</protein>
<reference evidence="12" key="1">
    <citation type="submission" date="2016-10" db="EMBL/GenBank/DDBJ databases">
        <authorList>
            <person name="Varghese N."/>
            <person name="Submissions S."/>
        </authorList>
    </citation>
    <scope>NUCLEOTIDE SEQUENCE [LARGE SCALE GENOMIC DNA]</scope>
    <source>
        <strain evidence="12">DSM 25157</strain>
    </source>
</reference>
<keyword evidence="6 9" id="KW-1133">Transmembrane helix</keyword>
<dbReference type="GeneID" id="34231583"/>
<dbReference type="InterPro" id="IPR007387">
    <property type="entry name" value="TRAP_DctQ"/>
</dbReference>
<evidence type="ECO:0000256" key="4">
    <source>
        <dbReference type="ARBA" id="ARBA00022519"/>
    </source>
</evidence>
<comment type="subunit">
    <text evidence="9">The complex comprises the extracytoplasmic solute receptor protein and the two transmembrane proteins.</text>
</comment>
<keyword evidence="12" id="KW-1185">Reference proteome</keyword>
<dbReference type="Proteomes" id="UP000199002">
    <property type="component" value="Unassembled WGS sequence"/>
</dbReference>
<dbReference type="PANTHER" id="PTHR35011:SF2">
    <property type="entry name" value="2,3-DIKETO-L-GULONATE TRAP TRANSPORTER SMALL PERMEASE PROTEIN YIAM"/>
    <property type="match status" value="1"/>
</dbReference>
<gene>
    <name evidence="11" type="ORF">SAMN05421875_11276</name>
</gene>
<keyword evidence="2 9" id="KW-0813">Transport</keyword>
<comment type="function">
    <text evidence="9">Part of the tripartite ATP-independent periplasmic (TRAP) transport system.</text>
</comment>
<feature type="transmembrane region" description="Helical" evidence="9">
    <location>
        <begin position="131"/>
        <end position="153"/>
    </location>
</feature>
<evidence type="ECO:0000256" key="6">
    <source>
        <dbReference type="ARBA" id="ARBA00022989"/>
    </source>
</evidence>
<evidence type="ECO:0000256" key="7">
    <source>
        <dbReference type="ARBA" id="ARBA00023136"/>
    </source>
</evidence>
<evidence type="ECO:0000313" key="11">
    <source>
        <dbReference type="EMBL" id="SEA42298.1"/>
    </source>
</evidence>
<dbReference type="PROSITE" id="PS51257">
    <property type="entry name" value="PROKAR_LIPOPROTEIN"/>
    <property type="match status" value="1"/>
</dbReference>
<proteinExistence type="inferred from homology"/>
<feature type="transmembrane region" description="Helical" evidence="9">
    <location>
        <begin position="50"/>
        <end position="69"/>
    </location>
</feature>
<organism evidence="11 12">
    <name type="scientific">Acidovorax soli</name>
    <dbReference type="NCBI Taxonomy" id="592050"/>
    <lineage>
        <taxon>Bacteria</taxon>
        <taxon>Pseudomonadati</taxon>
        <taxon>Pseudomonadota</taxon>
        <taxon>Betaproteobacteria</taxon>
        <taxon>Burkholderiales</taxon>
        <taxon>Comamonadaceae</taxon>
        <taxon>Acidovorax</taxon>
    </lineage>
</organism>
<keyword evidence="7 9" id="KW-0472">Membrane</keyword>
<accession>A0A1H4B2P3</accession>
<evidence type="ECO:0000256" key="2">
    <source>
        <dbReference type="ARBA" id="ARBA00022448"/>
    </source>
</evidence>
<dbReference type="STRING" id="592050.SAMN05421875_11276"/>
<evidence type="ECO:0000256" key="1">
    <source>
        <dbReference type="ARBA" id="ARBA00004429"/>
    </source>
</evidence>
<evidence type="ECO:0000256" key="8">
    <source>
        <dbReference type="ARBA" id="ARBA00038436"/>
    </source>
</evidence>
<dbReference type="RefSeq" id="WP_092698231.1">
    <property type="nucleotide sequence ID" value="NZ_CAXIQL010000074.1"/>
</dbReference>
<sequence>MKNAFLTFERWATFSAMLAACAMLAVASALGMFQILMRFVFEQPAEWTEVLIRFSLIWMVFLAIPAAFRQGAMVSVDVLYRWSPPRIRRVLDWVVALAALALIGVIIWWGWDYAQRGGVQSMAGLESVSMFWAYLAMPVGGLFCVVGIIGNLIDPLRMELETAQ</sequence>
<dbReference type="EMBL" id="FNQJ01000012">
    <property type="protein sequence ID" value="SEA42298.1"/>
    <property type="molecule type" value="Genomic_DNA"/>
</dbReference>
<dbReference type="GO" id="GO:0022857">
    <property type="term" value="F:transmembrane transporter activity"/>
    <property type="evidence" value="ECO:0007669"/>
    <property type="project" value="UniProtKB-UniRule"/>
</dbReference>
<comment type="subcellular location">
    <subcellularLocation>
        <location evidence="1 9">Cell inner membrane</location>
        <topology evidence="1 9">Multi-pass membrane protein</topology>
    </subcellularLocation>
</comment>
<evidence type="ECO:0000256" key="9">
    <source>
        <dbReference type="RuleBase" id="RU369079"/>
    </source>
</evidence>
<evidence type="ECO:0000256" key="5">
    <source>
        <dbReference type="ARBA" id="ARBA00022692"/>
    </source>
</evidence>
<dbReference type="AlphaFoldDB" id="A0A1H4B2P3"/>
<feature type="transmembrane region" description="Helical" evidence="9">
    <location>
        <begin position="90"/>
        <end position="111"/>
    </location>
</feature>
<dbReference type="InterPro" id="IPR055348">
    <property type="entry name" value="DctQ"/>
</dbReference>
<name>A0A1H4B2P3_9BURK</name>
<dbReference type="GO" id="GO:0015740">
    <property type="term" value="P:C4-dicarboxylate transport"/>
    <property type="evidence" value="ECO:0007669"/>
    <property type="project" value="TreeGrafter"/>
</dbReference>
<feature type="domain" description="Tripartite ATP-independent periplasmic transporters DctQ component" evidence="10">
    <location>
        <begin position="30"/>
        <end position="157"/>
    </location>
</feature>
<dbReference type="PANTHER" id="PTHR35011">
    <property type="entry name" value="2,3-DIKETO-L-GULONATE TRAP TRANSPORTER SMALL PERMEASE PROTEIN YIAM"/>
    <property type="match status" value="1"/>
</dbReference>
<keyword evidence="5 9" id="KW-0812">Transmembrane</keyword>
<evidence type="ECO:0000256" key="3">
    <source>
        <dbReference type="ARBA" id="ARBA00022475"/>
    </source>
</evidence>
<keyword evidence="4 9" id="KW-0997">Cell inner membrane</keyword>
<keyword evidence="3" id="KW-1003">Cell membrane</keyword>
<feature type="transmembrane region" description="Helical" evidence="9">
    <location>
        <begin position="12"/>
        <end position="30"/>
    </location>
</feature>
<evidence type="ECO:0000313" key="12">
    <source>
        <dbReference type="Proteomes" id="UP000199002"/>
    </source>
</evidence>